<proteinExistence type="predicted"/>
<dbReference type="SUPFAM" id="SSF63829">
    <property type="entry name" value="Calcium-dependent phosphotriesterase"/>
    <property type="match status" value="1"/>
</dbReference>
<protein>
    <submittedName>
        <fullName evidence="2">LOW QUALITY PROTEIN: NHL-repeat-containing protein 4</fullName>
    </submittedName>
</protein>
<dbReference type="OrthoDB" id="10020332at2759"/>
<dbReference type="AlphaFoldDB" id="A0A7E6D9H6"/>
<dbReference type="CTD" id="283948"/>
<name>A0A7E6D9H6_9CHIR</name>
<dbReference type="Proteomes" id="UP000504628">
    <property type="component" value="Chromosome 3"/>
</dbReference>
<dbReference type="RefSeq" id="XP_035875935.1">
    <property type="nucleotide sequence ID" value="XM_036020042.1"/>
</dbReference>
<organism evidence="1 2">
    <name type="scientific">Phyllostomus discolor</name>
    <name type="common">pale spear-nosed bat</name>
    <dbReference type="NCBI Taxonomy" id="89673"/>
    <lineage>
        <taxon>Eukaryota</taxon>
        <taxon>Metazoa</taxon>
        <taxon>Chordata</taxon>
        <taxon>Craniata</taxon>
        <taxon>Vertebrata</taxon>
        <taxon>Euteleostomi</taxon>
        <taxon>Mammalia</taxon>
        <taxon>Eutheria</taxon>
        <taxon>Laurasiatheria</taxon>
        <taxon>Chiroptera</taxon>
        <taxon>Yangochiroptera</taxon>
        <taxon>Phyllostomidae</taxon>
        <taxon>Phyllostominae</taxon>
        <taxon>Phyllostomus</taxon>
    </lineage>
</organism>
<reference evidence="2" key="1">
    <citation type="submission" date="2025-08" db="UniProtKB">
        <authorList>
            <consortium name="RefSeq"/>
        </authorList>
    </citation>
    <scope>IDENTIFICATION</scope>
    <source>
        <tissue evidence="2">Muscle</tissue>
    </source>
</reference>
<evidence type="ECO:0000313" key="2">
    <source>
        <dbReference type="RefSeq" id="XP_035875935.1"/>
    </source>
</evidence>
<accession>A0A7E6D9H6</accession>
<keyword evidence="1" id="KW-1185">Reference proteome</keyword>
<dbReference type="GeneID" id="114507764"/>
<dbReference type="InterPro" id="IPR011042">
    <property type="entry name" value="6-blade_b-propeller_TolB-like"/>
</dbReference>
<dbReference type="KEGG" id="pdic:114507764"/>
<dbReference type="Gene3D" id="2.120.10.30">
    <property type="entry name" value="TolB, C-terminal domain"/>
    <property type="match status" value="1"/>
</dbReference>
<dbReference type="InParanoid" id="A0A7E6D9H6"/>
<sequence length="185" mass="19449">MVVSDLVHRAVHVLMDIFPKPPRPLGDSGHLLAPQGLAVDATSCFLVTDYRPGAVHSFTSVPTLELLASASMLRLEGPCWVGLGPDGGFAVSEEFGVVRKFLPPLGFPGGLPGPAFGSPACVCTDSEGNVIVTDKQQCQLPLLPWAAAPTCLVLKGLGRPLGMACAPQGQLMVADARGSYIKRYR</sequence>
<gene>
    <name evidence="2" type="primary">NHLRC4</name>
</gene>
<evidence type="ECO:0000313" key="1">
    <source>
        <dbReference type="Proteomes" id="UP000504628"/>
    </source>
</evidence>